<organism evidence="3 4">
    <name type="scientific">Ectocarpus siliculosus</name>
    <name type="common">Brown alga</name>
    <name type="synonym">Conferva siliculosa</name>
    <dbReference type="NCBI Taxonomy" id="2880"/>
    <lineage>
        <taxon>Eukaryota</taxon>
        <taxon>Sar</taxon>
        <taxon>Stramenopiles</taxon>
        <taxon>Ochrophyta</taxon>
        <taxon>PX clade</taxon>
        <taxon>Phaeophyceae</taxon>
        <taxon>Ectocarpales</taxon>
        <taxon>Ectocarpaceae</taxon>
        <taxon>Ectocarpus</taxon>
    </lineage>
</organism>
<accession>D7G1K8</accession>
<keyword evidence="2" id="KW-0732">Signal</keyword>
<dbReference type="OrthoDB" id="10331693at2759"/>
<dbReference type="InParanoid" id="D7G1K8"/>
<dbReference type="EMBL" id="FN649743">
    <property type="protein sequence ID" value="CBJ26816.1"/>
    <property type="molecule type" value="Genomic_DNA"/>
</dbReference>
<dbReference type="Proteomes" id="UP000002630">
    <property type="component" value="Linkage Group LG18"/>
</dbReference>
<evidence type="ECO:0000256" key="1">
    <source>
        <dbReference type="SAM" id="MobiDB-lite"/>
    </source>
</evidence>
<sequence length="314" mass="32740">MRSDIATVIAFGLLSVCPVSAAPTYSCFDPPDEGQTNPLGEGMEDVVESECCEALIDESDMMADREVIWDPVNCNHGPGDEPIAEAYLCRAHDTDGCRFCHDSCDGYEGLCITCEEVLEDLLNSDSPTPSPDFETSEFPATPAPAILTAATEAPFGIFPATPAPVAPVAPPTEAPAVPPTEAPVAPPTEAPVAPPTEAPVAPATDVPVAPATDAPVAPATDAPVAAPAPTAEASDCECVNSLSEEEMAVLTRRSKNMVCDPTCSDQSDLVWGVMNCNYFALGQNCRACSDLCDDQGDGTWLDQDGFPCKPCSAI</sequence>
<reference evidence="3 4" key="1">
    <citation type="journal article" date="2010" name="Nature">
        <title>The Ectocarpus genome and the independent evolution of multicellularity in brown algae.</title>
        <authorList>
            <person name="Cock J.M."/>
            <person name="Sterck L."/>
            <person name="Rouze P."/>
            <person name="Scornet D."/>
            <person name="Allen A.E."/>
            <person name="Amoutzias G."/>
            <person name="Anthouard V."/>
            <person name="Artiguenave F."/>
            <person name="Aury J.M."/>
            <person name="Badger J.H."/>
            <person name="Beszteri B."/>
            <person name="Billiau K."/>
            <person name="Bonnet E."/>
            <person name="Bothwell J.H."/>
            <person name="Bowler C."/>
            <person name="Boyen C."/>
            <person name="Brownlee C."/>
            <person name="Carrano C.J."/>
            <person name="Charrier B."/>
            <person name="Cho G.Y."/>
            <person name="Coelho S.M."/>
            <person name="Collen J."/>
            <person name="Corre E."/>
            <person name="Da Silva C."/>
            <person name="Delage L."/>
            <person name="Delaroque N."/>
            <person name="Dittami S.M."/>
            <person name="Doulbeau S."/>
            <person name="Elias M."/>
            <person name="Farnham G."/>
            <person name="Gachon C.M."/>
            <person name="Gschloessl B."/>
            <person name="Heesch S."/>
            <person name="Jabbari K."/>
            <person name="Jubin C."/>
            <person name="Kawai H."/>
            <person name="Kimura K."/>
            <person name="Kloareg B."/>
            <person name="Kupper F.C."/>
            <person name="Lang D."/>
            <person name="Le Bail A."/>
            <person name="Leblanc C."/>
            <person name="Lerouge P."/>
            <person name="Lohr M."/>
            <person name="Lopez P.J."/>
            <person name="Martens C."/>
            <person name="Maumus F."/>
            <person name="Michel G."/>
            <person name="Miranda-Saavedra D."/>
            <person name="Morales J."/>
            <person name="Moreau H."/>
            <person name="Motomura T."/>
            <person name="Nagasato C."/>
            <person name="Napoli C.A."/>
            <person name="Nelson D.R."/>
            <person name="Nyvall-Collen P."/>
            <person name="Peters A.F."/>
            <person name="Pommier C."/>
            <person name="Potin P."/>
            <person name="Poulain J."/>
            <person name="Quesneville H."/>
            <person name="Read B."/>
            <person name="Rensing S.A."/>
            <person name="Ritter A."/>
            <person name="Rousvoal S."/>
            <person name="Samanta M."/>
            <person name="Samson G."/>
            <person name="Schroeder D.C."/>
            <person name="Segurens B."/>
            <person name="Strittmatter M."/>
            <person name="Tonon T."/>
            <person name="Tregear J.W."/>
            <person name="Valentin K."/>
            <person name="von Dassow P."/>
            <person name="Yamagishi T."/>
            <person name="Van de Peer Y."/>
            <person name="Wincker P."/>
        </authorList>
    </citation>
    <scope>NUCLEOTIDE SEQUENCE [LARGE SCALE GENOMIC DNA]</scope>
    <source>
        <strain evidence="4">Ec32 / CCAP1310/4</strain>
    </source>
</reference>
<dbReference type="EMBL" id="FN648652">
    <property type="protein sequence ID" value="CBJ26816.1"/>
    <property type="molecule type" value="Genomic_DNA"/>
</dbReference>
<feature type="compositionally biased region" description="Low complexity" evidence="1">
    <location>
        <begin position="198"/>
        <end position="230"/>
    </location>
</feature>
<protein>
    <submittedName>
        <fullName evidence="3">Uncharacterized protein</fullName>
    </submittedName>
</protein>
<keyword evidence="4" id="KW-1185">Reference proteome</keyword>
<name>D7G1K8_ECTSI</name>
<evidence type="ECO:0000313" key="4">
    <source>
        <dbReference type="Proteomes" id="UP000002630"/>
    </source>
</evidence>
<evidence type="ECO:0000256" key="2">
    <source>
        <dbReference type="SAM" id="SignalP"/>
    </source>
</evidence>
<feature type="signal peptide" evidence="2">
    <location>
        <begin position="1"/>
        <end position="21"/>
    </location>
</feature>
<evidence type="ECO:0000313" key="3">
    <source>
        <dbReference type="EMBL" id="CBJ26816.1"/>
    </source>
</evidence>
<feature type="compositionally biased region" description="Pro residues" evidence="1">
    <location>
        <begin position="168"/>
        <end position="197"/>
    </location>
</feature>
<feature type="region of interest" description="Disordered" evidence="1">
    <location>
        <begin position="168"/>
        <end position="230"/>
    </location>
</feature>
<gene>
    <name evidence="3" type="ORF">Esi_0045_0114</name>
</gene>
<proteinExistence type="predicted"/>
<dbReference type="AlphaFoldDB" id="D7G1K8"/>
<feature type="chain" id="PRO_5003095639" evidence="2">
    <location>
        <begin position="22"/>
        <end position="314"/>
    </location>
</feature>
<dbReference type="STRING" id="2880.D7G1K8"/>